<accession>A0A3B0UJL2</accession>
<keyword evidence="2" id="KW-1003">Cell membrane</keyword>
<protein>
    <recommendedName>
        <fullName evidence="7">Biopolymer transport protein ExbD/TolR</fullName>
    </recommendedName>
</protein>
<dbReference type="InterPro" id="IPR003400">
    <property type="entry name" value="ExbD"/>
</dbReference>
<reference evidence="6" key="1">
    <citation type="submission" date="2018-06" db="EMBL/GenBank/DDBJ databases">
        <authorList>
            <person name="Zhirakovskaya E."/>
        </authorList>
    </citation>
    <scope>NUCLEOTIDE SEQUENCE</scope>
</reference>
<evidence type="ECO:0000256" key="4">
    <source>
        <dbReference type="ARBA" id="ARBA00022989"/>
    </source>
</evidence>
<gene>
    <name evidence="6" type="ORF">MNBD_BACTEROID07-1624</name>
</gene>
<dbReference type="PANTHER" id="PTHR30558">
    <property type="entry name" value="EXBD MEMBRANE COMPONENT OF PMF-DRIVEN MACROMOLECULE IMPORT SYSTEM"/>
    <property type="match status" value="1"/>
</dbReference>
<dbReference type="Pfam" id="PF02472">
    <property type="entry name" value="ExbD"/>
    <property type="match status" value="1"/>
</dbReference>
<keyword evidence="5" id="KW-0472">Membrane</keyword>
<dbReference type="GO" id="GO:0005886">
    <property type="term" value="C:plasma membrane"/>
    <property type="evidence" value="ECO:0007669"/>
    <property type="project" value="UniProtKB-SubCell"/>
</dbReference>
<sequence length="192" mass="21427">MAKRAAPEINAGSMADIAFLLLIFFLVTTTMDVDTGITRILPPPVKNKNENVDVKERNVLKILINSHNLMLVNGKPINVSSLTQKIVDFMSLHPNNKAYPEVKEKFIPGLGKKVLMSKGIISLKNDRGTSYKMYISVQDAIAKAFNLMKDQQSLKYYGLKFDQLVNPKKIKTINKLVPIRVSEAEPENVGGQ</sequence>
<comment type="subcellular location">
    <subcellularLocation>
        <location evidence="1">Cell membrane</location>
        <topology evidence="1">Single-pass membrane protein</topology>
    </subcellularLocation>
</comment>
<dbReference type="EMBL" id="UOET01000046">
    <property type="protein sequence ID" value="VAW26612.1"/>
    <property type="molecule type" value="Genomic_DNA"/>
</dbReference>
<name>A0A3B0UJL2_9ZZZZ</name>
<evidence type="ECO:0000313" key="6">
    <source>
        <dbReference type="EMBL" id="VAW26612.1"/>
    </source>
</evidence>
<evidence type="ECO:0008006" key="7">
    <source>
        <dbReference type="Google" id="ProtNLM"/>
    </source>
</evidence>
<organism evidence="6">
    <name type="scientific">hydrothermal vent metagenome</name>
    <dbReference type="NCBI Taxonomy" id="652676"/>
    <lineage>
        <taxon>unclassified sequences</taxon>
        <taxon>metagenomes</taxon>
        <taxon>ecological metagenomes</taxon>
    </lineage>
</organism>
<dbReference type="PANTHER" id="PTHR30558:SF3">
    <property type="entry name" value="BIOPOLYMER TRANSPORT PROTEIN EXBD-RELATED"/>
    <property type="match status" value="1"/>
</dbReference>
<keyword evidence="4" id="KW-1133">Transmembrane helix</keyword>
<proteinExistence type="predicted"/>
<evidence type="ECO:0000256" key="3">
    <source>
        <dbReference type="ARBA" id="ARBA00022692"/>
    </source>
</evidence>
<dbReference type="AlphaFoldDB" id="A0A3B0UJL2"/>
<evidence type="ECO:0000256" key="1">
    <source>
        <dbReference type="ARBA" id="ARBA00004162"/>
    </source>
</evidence>
<evidence type="ECO:0000256" key="2">
    <source>
        <dbReference type="ARBA" id="ARBA00022475"/>
    </source>
</evidence>
<dbReference type="GO" id="GO:0022857">
    <property type="term" value="F:transmembrane transporter activity"/>
    <property type="evidence" value="ECO:0007669"/>
    <property type="project" value="InterPro"/>
</dbReference>
<keyword evidence="3" id="KW-0812">Transmembrane</keyword>
<evidence type="ECO:0000256" key="5">
    <source>
        <dbReference type="ARBA" id="ARBA00023136"/>
    </source>
</evidence>